<dbReference type="PROSITE" id="PS51819">
    <property type="entry name" value="VOC"/>
    <property type="match status" value="1"/>
</dbReference>
<dbReference type="Pfam" id="PF00903">
    <property type="entry name" value="Glyoxalase"/>
    <property type="match status" value="1"/>
</dbReference>
<dbReference type="RefSeq" id="WP_154728304.1">
    <property type="nucleotide sequence ID" value="NZ_SZYE01000013.1"/>
</dbReference>
<sequence length="133" mass="14267">MLSDHSAMPCLAVRDLGRARRFYEETLGFRRMEVPGLDDSEGMGVVYATKQGGMLVYPSAYAGTNRATAVTFQVPGEAFDAEVAALRSGGVELQTFELPSGSWSDGVLTDGPMRSVWFADPDGNVLNVETVAV</sequence>
<feature type="domain" description="VOC" evidence="1">
    <location>
        <begin position="3"/>
        <end position="131"/>
    </location>
</feature>
<name>A0A7Z8NRM0_9CELL</name>
<reference evidence="2 3" key="1">
    <citation type="submission" date="2019-05" db="EMBL/GenBank/DDBJ databases">
        <title>Genome sequence of Cellulomonas hominis strain CS1.</title>
        <authorList>
            <person name="Belmont J."/>
            <person name="Maclea K.S."/>
        </authorList>
    </citation>
    <scope>NUCLEOTIDE SEQUENCE [LARGE SCALE GENOMIC DNA]</scope>
    <source>
        <strain evidence="2 3">CS1</strain>
    </source>
</reference>
<dbReference type="InterPro" id="IPR004360">
    <property type="entry name" value="Glyas_Fos-R_dOase_dom"/>
</dbReference>
<organism evidence="2 3">
    <name type="scientific">Cellulomonas hominis</name>
    <dbReference type="NCBI Taxonomy" id="156981"/>
    <lineage>
        <taxon>Bacteria</taxon>
        <taxon>Bacillati</taxon>
        <taxon>Actinomycetota</taxon>
        <taxon>Actinomycetes</taxon>
        <taxon>Micrococcales</taxon>
        <taxon>Cellulomonadaceae</taxon>
        <taxon>Cellulomonas</taxon>
    </lineage>
</organism>
<dbReference type="Gene3D" id="3.10.180.10">
    <property type="entry name" value="2,3-Dihydroxybiphenyl 1,2-Dioxygenase, domain 1"/>
    <property type="match status" value="1"/>
</dbReference>
<dbReference type="EMBL" id="SZYE01000013">
    <property type="protein sequence ID" value="TKR26848.1"/>
    <property type="molecule type" value="Genomic_DNA"/>
</dbReference>
<evidence type="ECO:0000313" key="3">
    <source>
        <dbReference type="Proteomes" id="UP000308121"/>
    </source>
</evidence>
<accession>A0A7Z8NRM0</accession>
<dbReference type="SUPFAM" id="SSF54593">
    <property type="entry name" value="Glyoxalase/Bleomycin resistance protein/Dihydroxybiphenyl dioxygenase"/>
    <property type="match status" value="1"/>
</dbReference>
<evidence type="ECO:0000259" key="1">
    <source>
        <dbReference type="PROSITE" id="PS51819"/>
    </source>
</evidence>
<dbReference type="AlphaFoldDB" id="A0A7Z8NRM0"/>
<dbReference type="Proteomes" id="UP000308121">
    <property type="component" value="Unassembled WGS sequence"/>
</dbReference>
<dbReference type="CDD" id="cd06587">
    <property type="entry name" value="VOC"/>
    <property type="match status" value="1"/>
</dbReference>
<protein>
    <submittedName>
        <fullName evidence="2">VOC family protein</fullName>
    </submittedName>
</protein>
<dbReference type="InterPro" id="IPR029068">
    <property type="entry name" value="Glyas_Bleomycin-R_OHBP_Dase"/>
</dbReference>
<proteinExistence type="predicted"/>
<dbReference type="InterPro" id="IPR037523">
    <property type="entry name" value="VOC_core"/>
</dbReference>
<gene>
    <name evidence="2" type="ORF">FA014_03395</name>
</gene>
<comment type="caution">
    <text evidence="2">The sequence shown here is derived from an EMBL/GenBank/DDBJ whole genome shotgun (WGS) entry which is preliminary data.</text>
</comment>
<dbReference type="OrthoDB" id="9804907at2"/>
<evidence type="ECO:0000313" key="2">
    <source>
        <dbReference type="EMBL" id="TKR26848.1"/>
    </source>
</evidence>